<proteinExistence type="predicted"/>
<organism evidence="1 2">
    <name type="scientific">Bacillus solimangrovi</name>
    <dbReference type="NCBI Taxonomy" id="1305675"/>
    <lineage>
        <taxon>Bacteria</taxon>
        <taxon>Bacillati</taxon>
        <taxon>Bacillota</taxon>
        <taxon>Bacilli</taxon>
        <taxon>Bacillales</taxon>
        <taxon>Bacillaceae</taxon>
        <taxon>Bacillus</taxon>
    </lineage>
</organism>
<keyword evidence="2" id="KW-1185">Reference proteome</keyword>
<protein>
    <submittedName>
        <fullName evidence="1">Uncharacterized protein</fullName>
    </submittedName>
</protein>
<sequence>MKVLPLVLTVGILFSGIGIATSLVSRDDNQIDRDQAQVALREALASDPKVMIEVIMKQRDALRTPNSKSIDELLKNKNEEKLKYLEELKISNPEHYDFEIALIELQYNYDYSMIDGRTGIGFFHIEETNEYLNKLGTLEWDIRTGKISDALTGEELTSAIEISRRLSFQHPYKVVGDVYLFDQPEKLGKLLKEEYGKIEPNIETD</sequence>
<comment type="caution">
    <text evidence="1">The sequence shown here is derived from an EMBL/GenBank/DDBJ whole genome shotgun (WGS) entry which is preliminary data.</text>
</comment>
<dbReference type="RefSeq" id="WP_069715974.1">
    <property type="nucleotide sequence ID" value="NZ_MJEH01000006.1"/>
</dbReference>
<evidence type="ECO:0000313" key="1">
    <source>
        <dbReference type="EMBL" id="OEH94006.1"/>
    </source>
</evidence>
<reference evidence="1 2" key="1">
    <citation type="submission" date="2016-08" db="EMBL/GenBank/DDBJ databases">
        <title>Genome of Bacillus solimangrovi GH2-4.</title>
        <authorList>
            <person name="Lim S."/>
            <person name="Kim B.-C."/>
        </authorList>
    </citation>
    <scope>NUCLEOTIDE SEQUENCE [LARGE SCALE GENOMIC DNA]</scope>
    <source>
        <strain evidence="1 2">GH2-4</strain>
    </source>
</reference>
<name>A0A1E5LIZ2_9BACI</name>
<evidence type="ECO:0000313" key="2">
    <source>
        <dbReference type="Proteomes" id="UP000095209"/>
    </source>
</evidence>
<dbReference type="EMBL" id="MJEH01000006">
    <property type="protein sequence ID" value="OEH94006.1"/>
    <property type="molecule type" value="Genomic_DNA"/>
</dbReference>
<dbReference type="AlphaFoldDB" id="A0A1E5LIZ2"/>
<dbReference type="Proteomes" id="UP000095209">
    <property type="component" value="Unassembled WGS sequence"/>
</dbReference>
<accession>A0A1E5LIZ2</accession>
<gene>
    <name evidence="1" type="ORF">BFG57_10190</name>
</gene>